<evidence type="ECO:0000313" key="28">
    <source>
        <dbReference type="Proteomes" id="UP000054018"/>
    </source>
</evidence>
<dbReference type="Gene3D" id="3.30.420.10">
    <property type="entry name" value="Ribonuclease H-like superfamily/Ribonuclease H"/>
    <property type="match status" value="1"/>
</dbReference>
<evidence type="ECO:0000259" key="26">
    <source>
        <dbReference type="Pfam" id="PF24065"/>
    </source>
</evidence>
<keyword evidence="16" id="KW-0234">DNA repair</keyword>
<evidence type="ECO:0000259" key="22">
    <source>
        <dbReference type="Pfam" id="PF00136"/>
    </source>
</evidence>
<dbReference type="FunFam" id="3.30.420.10:FF:000024">
    <property type="entry name" value="DNA polymerase zeta catalytic subunit"/>
    <property type="match status" value="1"/>
</dbReference>
<feature type="compositionally biased region" description="Acidic residues" evidence="21">
    <location>
        <begin position="415"/>
        <end position="427"/>
    </location>
</feature>
<dbReference type="PRINTS" id="PR00106">
    <property type="entry name" value="DNAPOLB"/>
</dbReference>
<dbReference type="GO" id="GO:0006260">
    <property type="term" value="P:DNA replication"/>
    <property type="evidence" value="ECO:0007669"/>
    <property type="project" value="UniProtKB-KW"/>
</dbReference>
<keyword evidence="9" id="KW-0227">DNA damage</keyword>
<evidence type="ECO:0000256" key="16">
    <source>
        <dbReference type="ARBA" id="ARBA00023204"/>
    </source>
</evidence>
<organism evidence="27 28">
    <name type="scientific">Pisolithus microcarpus 441</name>
    <dbReference type="NCBI Taxonomy" id="765257"/>
    <lineage>
        <taxon>Eukaryota</taxon>
        <taxon>Fungi</taxon>
        <taxon>Dikarya</taxon>
        <taxon>Basidiomycota</taxon>
        <taxon>Agaricomycotina</taxon>
        <taxon>Agaricomycetes</taxon>
        <taxon>Agaricomycetidae</taxon>
        <taxon>Boletales</taxon>
        <taxon>Sclerodermatineae</taxon>
        <taxon>Pisolithaceae</taxon>
        <taxon>Pisolithus</taxon>
    </lineage>
</organism>
<dbReference type="Proteomes" id="UP000054018">
    <property type="component" value="Unassembled WGS sequence"/>
</dbReference>
<dbReference type="InterPro" id="IPR056447">
    <property type="entry name" value="REV3_N"/>
</dbReference>
<keyword evidence="14 20" id="KW-0411">Iron-sulfur</keyword>
<keyword evidence="17 20" id="KW-0539">Nucleus</keyword>
<comment type="catalytic activity">
    <reaction evidence="18 20">
        <text>DNA(n) + a 2'-deoxyribonucleoside 5'-triphosphate = DNA(n+1) + diphosphate</text>
        <dbReference type="Rhea" id="RHEA:22508"/>
        <dbReference type="Rhea" id="RHEA-COMP:17339"/>
        <dbReference type="Rhea" id="RHEA-COMP:17340"/>
        <dbReference type="ChEBI" id="CHEBI:33019"/>
        <dbReference type="ChEBI" id="CHEBI:61560"/>
        <dbReference type="ChEBI" id="CHEBI:173112"/>
        <dbReference type="EC" id="2.7.7.7"/>
    </reaction>
</comment>
<dbReference type="Gene3D" id="3.90.1600.10">
    <property type="entry name" value="Palm domain of DNA polymerase"/>
    <property type="match status" value="1"/>
</dbReference>
<feature type="domain" description="DNA polymerase delta/zeta catalytic subunit N-terminal" evidence="25">
    <location>
        <begin position="57"/>
        <end position="134"/>
    </location>
</feature>
<proteinExistence type="inferred from homology"/>
<comment type="similarity">
    <text evidence="3 20">Belongs to the DNA polymerase type-B family.</text>
</comment>
<evidence type="ECO:0000256" key="14">
    <source>
        <dbReference type="ARBA" id="ARBA00023014"/>
    </source>
</evidence>
<feature type="compositionally biased region" description="Basic and acidic residues" evidence="21">
    <location>
        <begin position="428"/>
        <end position="442"/>
    </location>
</feature>
<dbReference type="InterPro" id="IPR023211">
    <property type="entry name" value="DNA_pol_palm_dom_sf"/>
</dbReference>
<comment type="subunit">
    <text evidence="19">Forms DNA polymerase zeta with REV7.</text>
</comment>
<dbReference type="FunFam" id="1.10.287.690:FF:000002">
    <property type="entry name" value="DNA polymerase zeta"/>
    <property type="match status" value="1"/>
</dbReference>
<dbReference type="GO" id="GO:0000166">
    <property type="term" value="F:nucleotide binding"/>
    <property type="evidence" value="ECO:0007669"/>
    <property type="project" value="InterPro"/>
</dbReference>
<evidence type="ECO:0000259" key="23">
    <source>
        <dbReference type="Pfam" id="PF03104"/>
    </source>
</evidence>
<feature type="region of interest" description="Disordered" evidence="21">
    <location>
        <begin position="402"/>
        <end position="444"/>
    </location>
</feature>
<keyword evidence="7 20" id="KW-0235">DNA replication</keyword>
<dbReference type="OrthoDB" id="2414538at2759"/>
<name>A0A0C9YUB2_9AGAM</name>
<dbReference type="GO" id="GO:0051539">
    <property type="term" value="F:4 iron, 4 sulfur cluster binding"/>
    <property type="evidence" value="ECO:0007669"/>
    <property type="project" value="UniProtKB-KW"/>
</dbReference>
<dbReference type="Pfam" id="PF24065">
    <property type="entry name" value="REV3_N"/>
    <property type="match status" value="1"/>
</dbReference>
<dbReference type="CDD" id="cd05534">
    <property type="entry name" value="POLBc_zeta"/>
    <property type="match status" value="1"/>
</dbReference>
<dbReference type="Pfam" id="PF03104">
    <property type="entry name" value="DNA_pol_B_exo1"/>
    <property type="match status" value="1"/>
</dbReference>
<feature type="domain" description="DNA-directed DNA polymerase family B exonuclease" evidence="23">
    <location>
        <begin position="701"/>
        <end position="871"/>
    </location>
</feature>
<dbReference type="SUPFAM" id="SSF56672">
    <property type="entry name" value="DNA/RNA polymerases"/>
    <property type="match status" value="1"/>
</dbReference>
<dbReference type="GO" id="GO:0003677">
    <property type="term" value="F:DNA binding"/>
    <property type="evidence" value="ECO:0007669"/>
    <property type="project" value="UniProtKB-KW"/>
</dbReference>
<dbReference type="InterPro" id="IPR006133">
    <property type="entry name" value="DNA-dir_DNA_pol_B_exonuc"/>
</dbReference>
<keyword evidence="4 20" id="KW-0004">4Fe-4S</keyword>
<evidence type="ECO:0000256" key="1">
    <source>
        <dbReference type="ARBA" id="ARBA00001966"/>
    </source>
</evidence>
<dbReference type="InterPro" id="IPR006134">
    <property type="entry name" value="DNA-dir_DNA_pol_B_multi_dom"/>
</dbReference>
<feature type="domain" description="DNA polymerase zeta catalytic subunit N-terminal" evidence="26">
    <location>
        <begin position="11"/>
        <end position="56"/>
    </location>
</feature>
<evidence type="ECO:0000256" key="9">
    <source>
        <dbReference type="ARBA" id="ARBA00022763"/>
    </source>
</evidence>
<dbReference type="InterPro" id="IPR042087">
    <property type="entry name" value="DNA_pol_B_thumb"/>
</dbReference>
<evidence type="ECO:0000256" key="3">
    <source>
        <dbReference type="ARBA" id="ARBA00005755"/>
    </source>
</evidence>
<evidence type="ECO:0000256" key="19">
    <source>
        <dbReference type="ARBA" id="ARBA00066055"/>
    </source>
</evidence>
<dbReference type="InterPro" id="IPR043502">
    <property type="entry name" value="DNA/RNA_pol_sf"/>
</dbReference>
<dbReference type="HOGENOM" id="CLU_000203_3_1_1"/>
<dbReference type="Gene3D" id="1.10.287.690">
    <property type="entry name" value="Helix hairpin bin"/>
    <property type="match status" value="1"/>
</dbReference>
<dbReference type="GO" id="GO:0000724">
    <property type="term" value="P:double-strand break repair via homologous recombination"/>
    <property type="evidence" value="ECO:0007669"/>
    <property type="project" value="TreeGrafter"/>
</dbReference>
<evidence type="ECO:0000256" key="4">
    <source>
        <dbReference type="ARBA" id="ARBA00022485"/>
    </source>
</evidence>
<accession>A0A0C9YUB2</accession>
<dbReference type="InterPro" id="IPR006172">
    <property type="entry name" value="DNA-dir_DNA_pol_B"/>
</dbReference>
<evidence type="ECO:0000256" key="10">
    <source>
        <dbReference type="ARBA" id="ARBA00022771"/>
    </source>
</evidence>
<keyword evidence="12 20" id="KW-0239">DNA-directed DNA polymerase</keyword>
<dbReference type="GO" id="GO:0008270">
    <property type="term" value="F:zinc ion binding"/>
    <property type="evidence" value="ECO:0007669"/>
    <property type="project" value="UniProtKB-KW"/>
</dbReference>
<evidence type="ECO:0000256" key="11">
    <source>
        <dbReference type="ARBA" id="ARBA00022833"/>
    </source>
</evidence>
<dbReference type="InterPro" id="IPR036397">
    <property type="entry name" value="RNaseH_sf"/>
</dbReference>
<evidence type="ECO:0000256" key="15">
    <source>
        <dbReference type="ARBA" id="ARBA00023125"/>
    </source>
</evidence>
<dbReference type="GO" id="GO:0005634">
    <property type="term" value="C:nucleus"/>
    <property type="evidence" value="ECO:0007669"/>
    <property type="project" value="UniProtKB-SubCell"/>
</dbReference>
<keyword evidence="6 20" id="KW-0548">Nucleotidyltransferase</keyword>
<protein>
    <recommendedName>
        <fullName evidence="20">DNA polymerase</fullName>
        <ecNumber evidence="20">2.7.7.7</ecNumber>
    </recommendedName>
</protein>
<keyword evidence="10 20" id="KW-0863">Zinc-finger</keyword>
<evidence type="ECO:0000259" key="25">
    <source>
        <dbReference type="Pfam" id="PF24055"/>
    </source>
</evidence>
<evidence type="ECO:0000256" key="20">
    <source>
        <dbReference type="RuleBase" id="RU000442"/>
    </source>
</evidence>
<evidence type="ECO:0000256" key="13">
    <source>
        <dbReference type="ARBA" id="ARBA00023004"/>
    </source>
</evidence>
<evidence type="ECO:0000313" key="27">
    <source>
        <dbReference type="EMBL" id="KIK28540.1"/>
    </source>
</evidence>
<dbReference type="STRING" id="765257.A0A0C9YUB2"/>
<dbReference type="SMART" id="SM00486">
    <property type="entry name" value="POLBc"/>
    <property type="match status" value="1"/>
</dbReference>
<dbReference type="EMBL" id="KN833692">
    <property type="protein sequence ID" value="KIK28540.1"/>
    <property type="molecule type" value="Genomic_DNA"/>
</dbReference>
<dbReference type="InterPro" id="IPR017964">
    <property type="entry name" value="DNA-dir_DNA_pol_B_CS"/>
</dbReference>
<dbReference type="InterPro" id="IPR012337">
    <property type="entry name" value="RNaseH-like_sf"/>
</dbReference>
<keyword evidence="13 20" id="KW-0408">Iron</keyword>
<dbReference type="GO" id="GO:0042276">
    <property type="term" value="P:error-prone translesion synthesis"/>
    <property type="evidence" value="ECO:0007669"/>
    <property type="project" value="TreeGrafter"/>
</dbReference>
<keyword evidence="11 20" id="KW-0862">Zinc</keyword>
<keyword evidence="15 20" id="KW-0238">DNA-binding</keyword>
<dbReference type="PANTHER" id="PTHR45812:SF1">
    <property type="entry name" value="DNA POLYMERASE ZETA CATALYTIC SUBUNIT"/>
    <property type="match status" value="1"/>
</dbReference>
<gene>
    <name evidence="27" type="ORF">PISMIDRAFT_90935</name>
</gene>
<dbReference type="Gene3D" id="3.30.342.10">
    <property type="entry name" value="DNA Polymerase, chain B, domain 1"/>
    <property type="match status" value="1"/>
</dbReference>
<evidence type="ECO:0000259" key="24">
    <source>
        <dbReference type="Pfam" id="PF14260"/>
    </source>
</evidence>
<evidence type="ECO:0000256" key="17">
    <source>
        <dbReference type="ARBA" id="ARBA00023242"/>
    </source>
</evidence>
<keyword evidence="28" id="KW-1185">Reference proteome</keyword>
<feature type="region of interest" description="Disordered" evidence="21">
    <location>
        <begin position="347"/>
        <end position="387"/>
    </location>
</feature>
<dbReference type="Pfam" id="PF14260">
    <property type="entry name" value="zf-C4pol"/>
    <property type="match status" value="1"/>
</dbReference>
<dbReference type="Pfam" id="PF00136">
    <property type="entry name" value="DNA_pol_B"/>
    <property type="match status" value="1"/>
</dbReference>
<dbReference type="InterPro" id="IPR056435">
    <property type="entry name" value="DPOD/Z_N"/>
</dbReference>
<comment type="cofactor">
    <cofactor evidence="1 20">
        <name>[4Fe-4S] cluster</name>
        <dbReference type="ChEBI" id="CHEBI:49883"/>
    </cofactor>
</comment>
<dbReference type="EC" id="2.7.7.7" evidence="20"/>
<feature type="compositionally biased region" description="Polar residues" evidence="21">
    <location>
        <begin position="370"/>
        <end position="383"/>
    </location>
</feature>
<feature type="domain" description="C4-type zinc-finger of DNA polymerase delta" evidence="24">
    <location>
        <begin position="1436"/>
        <end position="1506"/>
    </location>
</feature>
<evidence type="ECO:0000256" key="2">
    <source>
        <dbReference type="ARBA" id="ARBA00004123"/>
    </source>
</evidence>
<dbReference type="FunFam" id="1.10.132.60:FF:000007">
    <property type="entry name" value="DNA polymerase"/>
    <property type="match status" value="1"/>
</dbReference>
<feature type="domain" description="DNA-directed DNA polymerase family B multifunctional" evidence="22">
    <location>
        <begin position="939"/>
        <end position="1385"/>
    </location>
</feature>
<dbReference type="InterPro" id="IPR025687">
    <property type="entry name" value="Znf-C4pol"/>
</dbReference>
<evidence type="ECO:0000256" key="5">
    <source>
        <dbReference type="ARBA" id="ARBA00022679"/>
    </source>
</evidence>
<dbReference type="PROSITE" id="PS00116">
    <property type="entry name" value="DNA_POLYMERASE_B"/>
    <property type="match status" value="1"/>
</dbReference>
<reference evidence="27 28" key="1">
    <citation type="submission" date="2014-04" db="EMBL/GenBank/DDBJ databases">
        <authorList>
            <consortium name="DOE Joint Genome Institute"/>
            <person name="Kuo A."/>
            <person name="Kohler A."/>
            <person name="Costa M.D."/>
            <person name="Nagy L.G."/>
            <person name="Floudas D."/>
            <person name="Copeland A."/>
            <person name="Barry K.W."/>
            <person name="Cichocki N."/>
            <person name="Veneault-Fourrey C."/>
            <person name="LaButti K."/>
            <person name="Lindquist E.A."/>
            <person name="Lipzen A."/>
            <person name="Lundell T."/>
            <person name="Morin E."/>
            <person name="Murat C."/>
            <person name="Sun H."/>
            <person name="Tunlid A."/>
            <person name="Henrissat B."/>
            <person name="Grigoriev I.V."/>
            <person name="Hibbett D.S."/>
            <person name="Martin F."/>
            <person name="Nordberg H.P."/>
            <person name="Cantor M.N."/>
            <person name="Hua S.X."/>
        </authorList>
    </citation>
    <scope>NUCLEOTIDE SEQUENCE [LARGE SCALE GENOMIC DNA]</scope>
    <source>
        <strain evidence="27 28">441</strain>
    </source>
</reference>
<dbReference type="Gene3D" id="1.10.132.60">
    <property type="entry name" value="DNA polymerase family B, C-terminal domain"/>
    <property type="match status" value="1"/>
</dbReference>
<dbReference type="Pfam" id="PF24055">
    <property type="entry name" value="POL3_N"/>
    <property type="match status" value="1"/>
</dbReference>
<evidence type="ECO:0000256" key="21">
    <source>
        <dbReference type="SAM" id="MobiDB-lite"/>
    </source>
</evidence>
<sequence>MDPSALSGSTVSVHINQIDYTLCPPGPLDNSALPRVPVIRIYGASSVGEKACVHIHQVYPYFFIEYNGEMNPDNVNRYITKLSASLDHAIALSLKRNPGLQYVRAIILVKGVHFYGFHSSYSPFLKIYLVDPALTNRAVTLLQAGTVMRTKFNVFESHLSFLLQFMCDFGLYGCGWINLGEVWERSPELEEAPSTRQFPFKFSPYCRQSRMPIEIDAAAHQILNRHQLQARNIHSKLHIPAPSLSSEPVVLSVRELWEDERRRRISKGLSPTAKLPTDVFKTPRGRGGDWVAEARWWEELRRKIELEKQDGSSMSENHYGWEKWVMTTFESVEALWELQWRTWKPSKNDLDRKGTAGDGTSYPMDGIQNPYAQASQGTPSTLTGKPEDQEVDVDVDVGTLSSQDIDLTMVRNEAEDGEDDDTEDNIDPGEHEGPDDSSRDLPAEGEVEGKFTGCINGLGTTAVVALLKATSVPLGFLIAFRVSGIDCQGQALLPPVRNSAHSDWIGGLSGLHGISNALVPRASRGSSKGSQTHHLSSRSNGYVYVISPPQVADLFSTIEDHGLPRKLYPDPFYSDREDVPDRSWEYGGLVYNLKGGEGMDALQEWQTMESFPALKFAGRGSVNRVGGWEYASCAPSCRQIKVWLKGHPPSQGKKAGMQSQVCCLVTPPGLLIPAQIIEGRTQANVFGLNSDPKISLYNNNRRDQHMTLLSMEVFAPSRGDRLPDANVDEIAAIFYAFGSDDLDSSLLQGILVLESERTNRQRLRGFSMQSFTSELDLINRLIDVVIELDPDIVLGWEVQVASWGYLHARGNYYGFDLAELISRAPSRHSGNENQRWDQRSTTTFKVTGRHVFNVWRIMRTERNLNVYTFENIAFQVLRRRFPRYKPDTLTEWFNSSVPAHASRVLRYFANRTSMNLDILEETEITTKTAEFSRVFGVDFYSVISRGSQFKVESFMFRIAKPECFVLLSPSKQDVGKQNAAECMPLIMEPLSGFYNGPLVVLDFQSLYPSVMIAYNYCYSTCLGRITDFQGRNKLGVTDLHWPIGLLEKLQDHVAIAPNGMIYVKPTVRQGLLGRMLTELLDTRVMVKQAMKSVEDDKLLRRTLDARQLGLKYIANVTYGYTSATYSGRMPAVEIADSIVQSGRETLEKAIDVIDSTDKWGARVVYGDTDSLFIYLKGKTKEQAFRIGQDIADTITAMNPPPVKLKFEKVYLPCVLLAKKRYVGYNYETVDETTPSFDAKGIETIRRDGVAAQSKMTEACLKILFRTQDLSQVKQYCCRTWSKILRNKVSFQDFVFAKEVKMGTYSERGPPPPGVTVAARRMLHDPNDEPQYGERVPYIIARGSPHTRLIERAVTPEEVLANPHMQIDAVYYIEKVLIPPLERIFNLVGADVRAWYEEMPKAIEVDQRDPLASSPKKPKRYTTSRSNIDEHFSSTRCLACNCPALTEGICEDCQVNSQEAIPNLLRRLHKGERRLLDTHKVCVTCTANALAEPIECVNIDCPWLYERNKGERKIDFLEGLQAVVEDLDFIENENINDTNVFL</sequence>
<dbReference type="PANTHER" id="PTHR45812">
    <property type="entry name" value="DNA POLYMERASE ZETA CATALYTIC SUBUNIT"/>
    <property type="match status" value="1"/>
</dbReference>
<dbReference type="GO" id="GO:0016035">
    <property type="term" value="C:zeta DNA polymerase complex"/>
    <property type="evidence" value="ECO:0007669"/>
    <property type="project" value="InterPro"/>
</dbReference>
<dbReference type="InterPro" id="IPR030559">
    <property type="entry name" value="PolZ_Rev3"/>
</dbReference>
<evidence type="ECO:0000256" key="8">
    <source>
        <dbReference type="ARBA" id="ARBA00022723"/>
    </source>
</evidence>
<evidence type="ECO:0000256" key="7">
    <source>
        <dbReference type="ARBA" id="ARBA00022705"/>
    </source>
</evidence>
<comment type="subcellular location">
    <subcellularLocation>
        <location evidence="2 20">Nucleus</location>
    </subcellularLocation>
</comment>
<keyword evidence="5 20" id="KW-0808">Transferase</keyword>
<dbReference type="GO" id="GO:0003887">
    <property type="term" value="F:DNA-directed DNA polymerase activity"/>
    <property type="evidence" value="ECO:0007669"/>
    <property type="project" value="UniProtKB-KW"/>
</dbReference>
<evidence type="ECO:0000256" key="6">
    <source>
        <dbReference type="ARBA" id="ARBA00022695"/>
    </source>
</evidence>
<dbReference type="SUPFAM" id="SSF53098">
    <property type="entry name" value="Ribonuclease H-like"/>
    <property type="match status" value="1"/>
</dbReference>
<evidence type="ECO:0000256" key="12">
    <source>
        <dbReference type="ARBA" id="ARBA00022932"/>
    </source>
</evidence>
<evidence type="ECO:0000256" key="18">
    <source>
        <dbReference type="ARBA" id="ARBA00049244"/>
    </source>
</evidence>
<keyword evidence="8 20" id="KW-0479">Metal-binding</keyword>
<dbReference type="CDD" id="cd05778">
    <property type="entry name" value="DNA_polB_zeta_exo"/>
    <property type="match status" value="1"/>
</dbReference>
<reference evidence="28" key="2">
    <citation type="submission" date="2015-01" db="EMBL/GenBank/DDBJ databases">
        <title>Evolutionary Origins and Diversification of the Mycorrhizal Mutualists.</title>
        <authorList>
            <consortium name="DOE Joint Genome Institute"/>
            <consortium name="Mycorrhizal Genomics Consortium"/>
            <person name="Kohler A."/>
            <person name="Kuo A."/>
            <person name="Nagy L.G."/>
            <person name="Floudas D."/>
            <person name="Copeland A."/>
            <person name="Barry K.W."/>
            <person name="Cichocki N."/>
            <person name="Veneault-Fourrey C."/>
            <person name="LaButti K."/>
            <person name="Lindquist E.A."/>
            <person name="Lipzen A."/>
            <person name="Lundell T."/>
            <person name="Morin E."/>
            <person name="Murat C."/>
            <person name="Riley R."/>
            <person name="Ohm R."/>
            <person name="Sun H."/>
            <person name="Tunlid A."/>
            <person name="Henrissat B."/>
            <person name="Grigoriev I.V."/>
            <person name="Hibbett D.S."/>
            <person name="Martin F."/>
        </authorList>
    </citation>
    <scope>NUCLEOTIDE SEQUENCE [LARGE SCALE GENOMIC DNA]</scope>
    <source>
        <strain evidence="28">441</strain>
    </source>
</reference>